<dbReference type="PROSITE" id="PS00191">
    <property type="entry name" value="CYTOCHROME_B5_1"/>
    <property type="match status" value="1"/>
</dbReference>
<dbReference type="OMA" id="PTWIVIR"/>
<dbReference type="GO" id="GO:0016020">
    <property type="term" value="C:membrane"/>
    <property type="evidence" value="ECO:0007669"/>
    <property type="project" value="TreeGrafter"/>
</dbReference>
<reference evidence="7" key="1">
    <citation type="submission" date="2007-03" db="EMBL/GenBank/DDBJ databases">
        <title>Annotation of Culex pipiens quinquefasciatus.</title>
        <authorList>
            <consortium name="The Broad Institute Genome Sequencing Platform"/>
            <person name="Atkinson P.W."/>
            <person name="Hemingway J."/>
            <person name="Christensen B.M."/>
            <person name="Higgs S."/>
            <person name="Kodira C."/>
            <person name="Hannick L."/>
            <person name="Megy K."/>
            <person name="O'Leary S."/>
            <person name="Pearson M."/>
            <person name="Haas B.J."/>
            <person name="Mauceli E."/>
            <person name="Wortman J.R."/>
            <person name="Lee N.H."/>
            <person name="Guigo R."/>
            <person name="Stanke M."/>
            <person name="Alvarado L."/>
            <person name="Amedeo P."/>
            <person name="Antoine C.H."/>
            <person name="Arensburger P."/>
            <person name="Bidwell S.L."/>
            <person name="Crawford M."/>
            <person name="Camaro F."/>
            <person name="Devon K."/>
            <person name="Engels R."/>
            <person name="Hammond M."/>
            <person name="Howarth C."/>
            <person name="Koehrsen M."/>
            <person name="Lawson D."/>
            <person name="Montgomery P."/>
            <person name="Nene V."/>
            <person name="Nusbaum C."/>
            <person name="Puiu D."/>
            <person name="Romero-Severson J."/>
            <person name="Severson D.W."/>
            <person name="Shumway M."/>
            <person name="Sisk P."/>
            <person name="Stolte C."/>
            <person name="Zeng Q."/>
            <person name="Eisenstadt E."/>
            <person name="Fraser-Liggett C."/>
            <person name="Strausberg R."/>
            <person name="Galagan J."/>
            <person name="Birren B."/>
            <person name="Collins F.H."/>
        </authorList>
    </citation>
    <scope>NUCLEOTIDE SEQUENCE [LARGE SCALE GENOMIC DNA]</scope>
    <source>
        <strain evidence="7">JHB</strain>
    </source>
</reference>
<keyword evidence="2 5" id="KW-0479">Metal-binding</keyword>
<dbReference type="HOGENOM" id="CLU_102602_4_0_1"/>
<evidence type="ECO:0000313" key="8">
    <source>
        <dbReference type="EnsemblMetazoa" id="CPIJ000318-PA"/>
    </source>
</evidence>
<dbReference type="OrthoDB" id="260091at2759"/>
<reference evidence="8" key="2">
    <citation type="submission" date="2020-05" db="UniProtKB">
        <authorList>
            <consortium name="EnsemblMetazoa"/>
        </authorList>
    </citation>
    <scope>IDENTIFICATION</scope>
    <source>
        <strain evidence="8">JHB</strain>
    </source>
</reference>
<dbReference type="AlphaFoldDB" id="B0VZK7"/>
<dbReference type="EMBL" id="DS231814">
    <property type="protein sequence ID" value="EDS31744.1"/>
    <property type="molecule type" value="Genomic_DNA"/>
</dbReference>
<dbReference type="VEuPathDB" id="VectorBase:CPIJ000318"/>
<evidence type="ECO:0000256" key="2">
    <source>
        <dbReference type="ARBA" id="ARBA00022723"/>
    </source>
</evidence>
<evidence type="ECO:0000256" key="1">
    <source>
        <dbReference type="ARBA" id="ARBA00022617"/>
    </source>
</evidence>
<evidence type="ECO:0000256" key="4">
    <source>
        <dbReference type="ARBA" id="ARBA00038168"/>
    </source>
</evidence>
<sequence length="102" mass="11606">MVEVREFTRQEVALRDGKNGNPTWVIIRDMVYDVTPYLNEHPGGSELIADFAGKDATKDFDDFGHSGTAMSQLKLYKVGELNMSTDPYTDAEQCEWEHYNTP</sequence>
<evidence type="ECO:0000259" key="6">
    <source>
        <dbReference type="PROSITE" id="PS50255"/>
    </source>
</evidence>
<dbReference type="STRING" id="7176.B0VZK7"/>
<accession>B0VZK7</accession>
<comment type="similarity">
    <text evidence="4 5">Belongs to the cytochrome b5 family.</text>
</comment>
<dbReference type="InterPro" id="IPR018506">
    <property type="entry name" value="Cyt_B5_heme-BS"/>
</dbReference>
<organism>
    <name type="scientific">Culex quinquefasciatus</name>
    <name type="common">Southern house mosquito</name>
    <name type="synonym">Culex pungens</name>
    <dbReference type="NCBI Taxonomy" id="7176"/>
    <lineage>
        <taxon>Eukaryota</taxon>
        <taxon>Metazoa</taxon>
        <taxon>Ecdysozoa</taxon>
        <taxon>Arthropoda</taxon>
        <taxon>Hexapoda</taxon>
        <taxon>Insecta</taxon>
        <taxon>Pterygota</taxon>
        <taxon>Neoptera</taxon>
        <taxon>Endopterygota</taxon>
        <taxon>Diptera</taxon>
        <taxon>Nematocera</taxon>
        <taxon>Culicoidea</taxon>
        <taxon>Culicidae</taxon>
        <taxon>Culicinae</taxon>
        <taxon>Culicini</taxon>
        <taxon>Culex</taxon>
        <taxon>Culex</taxon>
    </lineage>
</organism>
<dbReference type="Proteomes" id="UP000002320">
    <property type="component" value="Unassembled WGS sequence"/>
</dbReference>
<dbReference type="PROSITE" id="PS50255">
    <property type="entry name" value="CYTOCHROME_B5_2"/>
    <property type="match status" value="1"/>
</dbReference>
<keyword evidence="9" id="KW-1185">Reference proteome</keyword>
<dbReference type="KEGG" id="cqu:CpipJ_CPIJ000318"/>
<feature type="domain" description="Cytochrome b5 heme-binding" evidence="6">
    <location>
        <begin position="4"/>
        <end position="82"/>
    </location>
</feature>
<proteinExistence type="inferred from homology"/>
<dbReference type="SMART" id="SM01117">
    <property type="entry name" value="Cyt-b5"/>
    <property type="match status" value="1"/>
</dbReference>
<dbReference type="InterPro" id="IPR001199">
    <property type="entry name" value="Cyt_B5-like_heme/steroid-bd"/>
</dbReference>
<dbReference type="Pfam" id="PF00173">
    <property type="entry name" value="Cyt-b5"/>
    <property type="match status" value="1"/>
</dbReference>
<evidence type="ECO:0000313" key="9">
    <source>
        <dbReference type="Proteomes" id="UP000002320"/>
    </source>
</evidence>
<name>B0VZK7_CULQU</name>
<dbReference type="PANTHER" id="PTHR19359">
    <property type="entry name" value="CYTOCHROME B5"/>
    <property type="match status" value="1"/>
</dbReference>
<dbReference type="eggNOG" id="KOG0537">
    <property type="taxonomic scope" value="Eukaryota"/>
</dbReference>
<dbReference type="VEuPathDB" id="VectorBase:CQUJHB000688"/>
<protein>
    <submittedName>
        <fullName evidence="7">Cytochrome b5</fullName>
    </submittedName>
</protein>
<dbReference type="InParanoid" id="B0VZK7"/>
<dbReference type="EnsemblMetazoa" id="CPIJ000318-RA">
    <property type="protein sequence ID" value="CPIJ000318-PA"/>
    <property type="gene ID" value="CPIJ000318"/>
</dbReference>
<gene>
    <name evidence="8" type="primary">6031040</name>
    <name evidence="7" type="ORF">CpipJ_CPIJ000318</name>
</gene>
<dbReference type="InterPro" id="IPR036400">
    <property type="entry name" value="Cyt_B5-like_heme/steroid_sf"/>
</dbReference>
<dbReference type="FunCoup" id="B0VZK7">
    <property type="interactions" value="11"/>
</dbReference>
<evidence type="ECO:0000256" key="3">
    <source>
        <dbReference type="ARBA" id="ARBA00023004"/>
    </source>
</evidence>
<dbReference type="InterPro" id="IPR050668">
    <property type="entry name" value="Cytochrome_b5"/>
</dbReference>
<dbReference type="PRINTS" id="PR00363">
    <property type="entry name" value="CYTOCHROMEB5"/>
</dbReference>
<evidence type="ECO:0000313" key="7">
    <source>
        <dbReference type="EMBL" id="EDS31744.1"/>
    </source>
</evidence>
<dbReference type="GO" id="GO:0046872">
    <property type="term" value="F:metal ion binding"/>
    <property type="evidence" value="ECO:0007669"/>
    <property type="project" value="UniProtKB-UniRule"/>
</dbReference>
<evidence type="ECO:0000256" key="5">
    <source>
        <dbReference type="RuleBase" id="RU362121"/>
    </source>
</evidence>
<dbReference type="SUPFAM" id="SSF55856">
    <property type="entry name" value="Cytochrome b5-like heme/steroid binding domain"/>
    <property type="match status" value="1"/>
</dbReference>
<keyword evidence="1 5" id="KW-0349">Heme</keyword>
<dbReference type="Gene3D" id="3.10.120.10">
    <property type="entry name" value="Cytochrome b5-like heme/steroid binding domain"/>
    <property type="match status" value="1"/>
</dbReference>
<dbReference type="PANTHER" id="PTHR19359:SF95">
    <property type="entry name" value="CYTOCHROME B5 TYPE B"/>
    <property type="match status" value="1"/>
</dbReference>
<dbReference type="GO" id="GO:0020037">
    <property type="term" value="F:heme binding"/>
    <property type="evidence" value="ECO:0007669"/>
    <property type="project" value="UniProtKB-UniRule"/>
</dbReference>
<keyword evidence="3 5" id="KW-0408">Iron</keyword>